<proteinExistence type="predicted"/>
<dbReference type="AlphaFoldDB" id="A0A2T2N2T1"/>
<evidence type="ECO:0000313" key="2">
    <source>
        <dbReference type="EMBL" id="PSN59556.1"/>
    </source>
</evidence>
<gene>
    <name evidence="2" type="ORF">BS50DRAFT_579949</name>
</gene>
<organism evidence="2 3">
    <name type="scientific">Corynespora cassiicola Philippines</name>
    <dbReference type="NCBI Taxonomy" id="1448308"/>
    <lineage>
        <taxon>Eukaryota</taxon>
        <taxon>Fungi</taxon>
        <taxon>Dikarya</taxon>
        <taxon>Ascomycota</taxon>
        <taxon>Pezizomycotina</taxon>
        <taxon>Dothideomycetes</taxon>
        <taxon>Pleosporomycetidae</taxon>
        <taxon>Pleosporales</taxon>
        <taxon>Corynesporascaceae</taxon>
        <taxon>Corynespora</taxon>
    </lineage>
</organism>
<sequence length="183" mass="19768">MFVVRDGDQIPEVGTKGNGDGRPREGTGAQQQGAQQEGAEARGVKREAAAEGASKGLLSVGAEQRSAGHDIRIAVWFLRLRRWAWMGGARSASWWVLREWGTGDGWRCTLPLLAKTERYARFAQTSGSLAGVGQPSRFGPVDASTIGAAVVDGLGGLDWTSWRIRGKAGARDHPRQQSSRRQE</sequence>
<protein>
    <submittedName>
        <fullName evidence="2">Uncharacterized protein</fullName>
    </submittedName>
</protein>
<dbReference type="Proteomes" id="UP000240883">
    <property type="component" value="Unassembled WGS sequence"/>
</dbReference>
<evidence type="ECO:0000313" key="3">
    <source>
        <dbReference type="Proteomes" id="UP000240883"/>
    </source>
</evidence>
<reference evidence="2 3" key="1">
    <citation type="journal article" date="2018" name="Front. Microbiol.">
        <title>Genome-Wide Analysis of Corynespora cassiicola Leaf Fall Disease Putative Effectors.</title>
        <authorList>
            <person name="Lopez D."/>
            <person name="Ribeiro S."/>
            <person name="Label P."/>
            <person name="Fumanal B."/>
            <person name="Venisse J.S."/>
            <person name="Kohler A."/>
            <person name="de Oliveira R.R."/>
            <person name="Labutti K."/>
            <person name="Lipzen A."/>
            <person name="Lail K."/>
            <person name="Bauer D."/>
            <person name="Ohm R.A."/>
            <person name="Barry K.W."/>
            <person name="Spatafora J."/>
            <person name="Grigoriev I.V."/>
            <person name="Martin F.M."/>
            <person name="Pujade-Renaud V."/>
        </authorList>
    </citation>
    <scope>NUCLEOTIDE SEQUENCE [LARGE SCALE GENOMIC DNA]</scope>
    <source>
        <strain evidence="2 3">Philippines</strain>
    </source>
</reference>
<evidence type="ECO:0000256" key="1">
    <source>
        <dbReference type="SAM" id="MobiDB-lite"/>
    </source>
</evidence>
<feature type="compositionally biased region" description="Low complexity" evidence="1">
    <location>
        <begin position="26"/>
        <end position="38"/>
    </location>
</feature>
<name>A0A2T2N2T1_CORCC</name>
<accession>A0A2T2N2T1</accession>
<dbReference type="EMBL" id="KZ678155">
    <property type="protein sequence ID" value="PSN59556.1"/>
    <property type="molecule type" value="Genomic_DNA"/>
</dbReference>
<feature type="region of interest" description="Disordered" evidence="1">
    <location>
        <begin position="1"/>
        <end position="46"/>
    </location>
</feature>
<keyword evidence="3" id="KW-1185">Reference proteome</keyword>